<evidence type="ECO:0000256" key="4">
    <source>
        <dbReference type="ARBA" id="ARBA00022490"/>
    </source>
</evidence>
<evidence type="ECO:0000256" key="1">
    <source>
        <dbReference type="ARBA" id="ARBA00004123"/>
    </source>
</evidence>
<keyword evidence="9" id="KW-1185">Reference proteome</keyword>
<dbReference type="OrthoDB" id="760868at2759"/>
<evidence type="ECO:0000313" key="9">
    <source>
        <dbReference type="Proteomes" id="UP000002313"/>
    </source>
</evidence>
<dbReference type="GO" id="GO:0005829">
    <property type="term" value="C:cytosol"/>
    <property type="evidence" value="ECO:0007669"/>
    <property type="project" value="TreeGrafter"/>
</dbReference>
<dbReference type="SMART" id="SM00913">
    <property type="entry name" value="IBN_N"/>
    <property type="match status" value="1"/>
</dbReference>
<evidence type="ECO:0000256" key="6">
    <source>
        <dbReference type="ARBA" id="ARBA00023242"/>
    </source>
</evidence>
<sequence length="939" mass="107277">MREETRQIFLQTIDPDSGKRSAAESMLMNLEKQPSFVMSLPDTCMKDSDATIKRVATIYFKNAIIKQWGSDEYSEVRKYLVENVLDLFLYGDEITRMAYDAILVNIFNNEKLNDLNGLFQKASSFMKSSDTNHMFTALNMYEKIFDAEKIKYNLEQVLGLLFDTAGKDVLEKVYGFLESGNYSMVKTGMIVLTKSYGYYSIPDFLSAISTFSYVFNLSLRILNLRGTDENLLESKKWAAYFMYKACSKGVKKFYKNNELSEYVTDVNRFQMVYGTFLKIIQERSEHTVDIELYAIDFFVLLTSDSEFFRYMEPNLSYFISGYILPLYSLSDSEEDDFENDPDKYLREKYNFFGNDLRNSLNTLFCEIVAKIKQKQEAFQGIVNYLVSILGAYKESPSRENIRMAYGSFFLLANIKSTLMKKARSALEYIIANHVIPALQGSSLVLKSQACYFLSTIEEDLPMGDLVFEAMTNVHKLMKSNHKVLEVEGTLAMSFFLFNETASEKFKELIPETVESILNLSNTYDLEPLTILLDSIIEYYPEEISKYAPELVGSISRITLSHLMNENDSGDNKLMVVSGFLRSMENLILSLNQRSPALRHSYINSYDVISFILKEEKADFYQEALDILNGYVFMIKEIEGSMWGLFQMILNLPIDEITVYSSEIADLIDNFITYGKATIMDANILGSIYSVVSKLCLCNEENFFDDDFIGGCRIIESIILNIGNEVLCKDPSRLPFFISVAVSGEKMIDENGPAMVYVLELIMNCFILRPRETIQILREQKYLQEFFEKLFSQKSKFKRVHDKKICILFIGTICRLQSGDLPELDVRNLGKALVATVTSLPAAIRLRNQMKDDEDAVASSVDSEDEEDLDASDISGMDILEEDIYFETALDHFEPFGYISSILSSPVVGSYAEKVIAEMTSHQKESISAVLNGERVVQKI</sequence>
<dbReference type="GO" id="GO:0006606">
    <property type="term" value="P:protein import into nucleus"/>
    <property type="evidence" value="ECO:0007669"/>
    <property type="project" value="TreeGrafter"/>
</dbReference>
<dbReference type="RefSeq" id="XP_003073742.1">
    <property type="nucleotide sequence ID" value="XM_003073696.1"/>
</dbReference>
<proteinExistence type="predicted"/>
<dbReference type="GO" id="GO:0005635">
    <property type="term" value="C:nuclear envelope"/>
    <property type="evidence" value="ECO:0007669"/>
    <property type="project" value="TreeGrafter"/>
</dbReference>
<dbReference type="HOGENOM" id="CLU_013781_0_0_1"/>
<evidence type="ECO:0000259" key="7">
    <source>
        <dbReference type="PROSITE" id="PS50166"/>
    </source>
</evidence>
<reference evidence="8 9" key="2">
    <citation type="journal article" date="2012" name="Proc. Natl. Acad. Sci. U.S.A.">
        <title>Gain and loss of multiple functionally related, horizontally transferred genes in the reduced genomes of two microsporidian parasites.</title>
        <authorList>
            <person name="Pombert J.-F."/>
            <person name="Selman M."/>
            <person name="Burki F."/>
            <person name="Bardell F.T."/>
            <person name="Farinelli L."/>
            <person name="Solter L.F."/>
            <person name="Whitman D.W."/>
            <person name="Weiss L.M."/>
            <person name="Corradi N."/>
            <person name="Keeling P.J."/>
        </authorList>
    </citation>
    <scope>NUCLEOTIDE SEQUENCE [LARGE SCALE GENOMIC DNA]</scope>
    <source>
        <strain evidence="8 9">ATCC 50506</strain>
    </source>
</reference>
<dbReference type="AlphaFoldDB" id="E0S9J7"/>
<protein>
    <submittedName>
        <fullName evidence="8">Nonsense-mediated mRNA decay protein 5</fullName>
    </submittedName>
</protein>
<dbReference type="KEGG" id="ein:Eint_100560"/>
<evidence type="ECO:0000256" key="3">
    <source>
        <dbReference type="ARBA" id="ARBA00022448"/>
    </source>
</evidence>
<dbReference type="InterPro" id="IPR001494">
    <property type="entry name" value="Importin-beta_N"/>
</dbReference>
<dbReference type="InterPro" id="IPR011989">
    <property type="entry name" value="ARM-like"/>
</dbReference>
<dbReference type="GeneID" id="9699447"/>
<dbReference type="PANTHER" id="PTHR10997">
    <property type="entry name" value="IMPORTIN-7, 8, 11"/>
    <property type="match status" value="1"/>
</dbReference>
<accession>E0S9J7</accession>
<dbReference type="GO" id="GO:0031267">
    <property type="term" value="F:small GTPase binding"/>
    <property type="evidence" value="ECO:0007669"/>
    <property type="project" value="InterPro"/>
</dbReference>
<dbReference type="SUPFAM" id="SSF48371">
    <property type="entry name" value="ARM repeat"/>
    <property type="match status" value="1"/>
</dbReference>
<evidence type="ECO:0000313" key="8">
    <source>
        <dbReference type="EMBL" id="ADM12382.1"/>
    </source>
</evidence>
<organism evidence="8 9">
    <name type="scientific">Encephalitozoon intestinalis (strain ATCC 50506)</name>
    <name type="common">Microsporidian parasite</name>
    <name type="synonym">Septata intestinalis</name>
    <dbReference type="NCBI Taxonomy" id="876142"/>
    <lineage>
        <taxon>Eukaryota</taxon>
        <taxon>Fungi</taxon>
        <taxon>Fungi incertae sedis</taxon>
        <taxon>Microsporidia</taxon>
        <taxon>Unikaryonidae</taxon>
        <taxon>Encephalitozoon</taxon>
    </lineage>
</organism>
<dbReference type="Proteomes" id="UP000002313">
    <property type="component" value="Chromosome X"/>
</dbReference>
<keyword evidence="6" id="KW-0539">Nucleus</keyword>
<dbReference type="InterPro" id="IPR016024">
    <property type="entry name" value="ARM-type_fold"/>
</dbReference>
<keyword evidence="5" id="KW-0653">Protein transport</keyword>
<name>E0S9J7_ENCIT</name>
<feature type="domain" description="Importin N-terminal" evidence="7">
    <location>
        <begin position="23"/>
        <end position="86"/>
    </location>
</feature>
<dbReference type="PROSITE" id="PS50166">
    <property type="entry name" value="IMPORTIN_B_NT"/>
    <property type="match status" value="1"/>
</dbReference>
<dbReference type="Gene3D" id="1.25.10.10">
    <property type="entry name" value="Leucine-rich Repeat Variant"/>
    <property type="match status" value="1"/>
</dbReference>
<dbReference type="PANTHER" id="PTHR10997:SF18">
    <property type="entry name" value="D-IMPORTIN 7_RANBP7"/>
    <property type="match status" value="1"/>
</dbReference>
<gene>
    <name evidence="8" type="ORF">Eint_100560</name>
</gene>
<keyword evidence="4" id="KW-0963">Cytoplasm</keyword>
<keyword evidence="3" id="KW-0813">Transport</keyword>
<evidence type="ECO:0000256" key="5">
    <source>
        <dbReference type="ARBA" id="ARBA00022927"/>
    </source>
</evidence>
<evidence type="ECO:0000256" key="2">
    <source>
        <dbReference type="ARBA" id="ARBA00004496"/>
    </source>
</evidence>
<comment type="subcellular location">
    <subcellularLocation>
        <location evidence="2">Cytoplasm</location>
    </subcellularLocation>
    <subcellularLocation>
        <location evidence="1">Nucleus</location>
    </subcellularLocation>
</comment>
<dbReference type="VEuPathDB" id="MicrosporidiaDB:Eint_100560"/>
<dbReference type="EMBL" id="CP001951">
    <property type="protein sequence ID" value="ADM12382.1"/>
    <property type="molecule type" value="Genomic_DNA"/>
</dbReference>
<reference evidence="8 9" key="1">
    <citation type="journal article" date="2010" name="Nat. Commun.">
        <title>The complete sequence of the smallest known nuclear genome from the microsporidian Encephalitozoon intestinalis.</title>
        <authorList>
            <person name="Corradi N."/>
            <person name="Pombert J.-F."/>
            <person name="Farinelli L."/>
            <person name="Didier E.S."/>
            <person name="Keeling P.J."/>
        </authorList>
    </citation>
    <scope>NUCLEOTIDE SEQUENCE [LARGE SCALE GENOMIC DNA]</scope>
    <source>
        <strain evidence="8 9">ATCC 50506</strain>
    </source>
</reference>